<keyword evidence="1" id="KW-0812">Transmembrane</keyword>
<feature type="transmembrane region" description="Helical" evidence="1">
    <location>
        <begin position="71"/>
        <end position="100"/>
    </location>
</feature>
<name>A0A9J5XMN6_SOLCO</name>
<dbReference type="Proteomes" id="UP000824120">
    <property type="component" value="Chromosome 8"/>
</dbReference>
<evidence type="ECO:0000313" key="2">
    <source>
        <dbReference type="EMBL" id="KAG5589507.1"/>
    </source>
</evidence>
<keyword evidence="1" id="KW-0472">Membrane</keyword>
<gene>
    <name evidence="2" type="ORF">H5410_040021</name>
</gene>
<protein>
    <submittedName>
        <fullName evidence="2">Uncharacterized protein</fullName>
    </submittedName>
</protein>
<evidence type="ECO:0000313" key="3">
    <source>
        <dbReference type="Proteomes" id="UP000824120"/>
    </source>
</evidence>
<dbReference type="EMBL" id="JACXVP010000008">
    <property type="protein sequence ID" value="KAG5589507.1"/>
    <property type="molecule type" value="Genomic_DNA"/>
</dbReference>
<sequence>MYNLYVIRGCLPQTRYNSTTCESRLPTAVVHRENLNKLIYRSRDTHYSLVANNFSLLQKSHRHLRESHLKLLIFGLSLFNFSFSSFAKIIITSTMGIFYVEA</sequence>
<reference evidence="2 3" key="1">
    <citation type="submission" date="2020-09" db="EMBL/GenBank/DDBJ databases">
        <title>De no assembly of potato wild relative species, Solanum commersonii.</title>
        <authorList>
            <person name="Cho K."/>
        </authorList>
    </citation>
    <scope>NUCLEOTIDE SEQUENCE [LARGE SCALE GENOMIC DNA]</scope>
    <source>
        <strain evidence="2">LZ3.2</strain>
        <tissue evidence="2">Leaf</tissue>
    </source>
</reference>
<keyword evidence="1" id="KW-1133">Transmembrane helix</keyword>
<dbReference type="AlphaFoldDB" id="A0A9J5XMN6"/>
<comment type="caution">
    <text evidence="2">The sequence shown here is derived from an EMBL/GenBank/DDBJ whole genome shotgun (WGS) entry which is preliminary data.</text>
</comment>
<keyword evidence="3" id="KW-1185">Reference proteome</keyword>
<organism evidence="2 3">
    <name type="scientific">Solanum commersonii</name>
    <name type="common">Commerson's wild potato</name>
    <name type="synonym">Commerson's nightshade</name>
    <dbReference type="NCBI Taxonomy" id="4109"/>
    <lineage>
        <taxon>Eukaryota</taxon>
        <taxon>Viridiplantae</taxon>
        <taxon>Streptophyta</taxon>
        <taxon>Embryophyta</taxon>
        <taxon>Tracheophyta</taxon>
        <taxon>Spermatophyta</taxon>
        <taxon>Magnoliopsida</taxon>
        <taxon>eudicotyledons</taxon>
        <taxon>Gunneridae</taxon>
        <taxon>Pentapetalae</taxon>
        <taxon>asterids</taxon>
        <taxon>lamiids</taxon>
        <taxon>Solanales</taxon>
        <taxon>Solanaceae</taxon>
        <taxon>Solanoideae</taxon>
        <taxon>Solaneae</taxon>
        <taxon>Solanum</taxon>
    </lineage>
</organism>
<accession>A0A9J5XMN6</accession>
<proteinExistence type="predicted"/>
<evidence type="ECO:0000256" key="1">
    <source>
        <dbReference type="SAM" id="Phobius"/>
    </source>
</evidence>